<keyword evidence="3" id="KW-1185">Reference proteome</keyword>
<evidence type="ECO:0000313" key="3">
    <source>
        <dbReference type="Proteomes" id="UP000276834"/>
    </source>
</evidence>
<feature type="region of interest" description="Disordered" evidence="1">
    <location>
        <begin position="1394"/>
        <end position="1418"/>
    </location>
</feature>
<feature type="compositionally biased region" description="Basic and acidic residues" evidence="1">
    <location>
        <begin position="245"/>
        <end position="257"/>
    </location>
</feature>
<feature type="region of interest" description="Disordered" evidence="1">
    <location>
        <begin position="245"/>
        <end position="293"/>
    </location>
</feature>
<gene>
    <name evidence="2" type="ORF">DV515_00016307</name>
</gene>
<name>A0A3L8RSJ9_CHLGU</name>
<feature type="region of interest" description="Disordered" evidence="1">
    <location>
        <begin position="1368"/>
        <end position="1387"/>
    </location>
</feature>
<proteinExistence type="predicted"/>
<reference evidence="2 3" key="1">
    <citation type="journal article" date="2018" name="Proc. R. Soc. B">
        <title>A non-coding region near Follistatin controls head colour polymorphism in the Gouldian finch.</title>
        <authorList>
            <person name="Toomey M.B."/>
            <person name="Marques C.I."/>
            <person name="Andrade P."/>
            <person name="Araujo P.M."/>
            <person name="Sabatino S."/>
            <person name="Gazda M.A."/>
            <person name="Afonso S."/>
            <person name="Lopes R.J."/>
            <person name="Corbo J.C."/>
            <person name="Carneiro M."/>
        </authorList>
    </citation>
    <scope>NUCLEOTIDE SEQUENCE [LARGE SCALE GENOMIC DNA]</scope>
    <source>
        <strain evidence="2">Red01</strain>
        <tissue evidence="2">Muscle</tissue>
    </source>
</reference>
<feature type="region of interest" description="Disordered" evidence="1">
    <location>
        <begin position="3740"/>
        <end position="3774"/>
    </location>
</feature>
<comment type="caution">
    <text evidence="2">The sequence shown here is derived from an EMBL/GenBank/DDBJ whole genome shotgun (WGS) entry which is preliminary data.</text>
</comment>
<dbReference type="OrthoDB" id="8946322at2759"/>
<dbReference type="STRING" id="44316.ENSEGOP00005015109"/>
<feature type="region of interest" description="Disordered" evidence="1">
    <location>
        <begin position="3441"/>
        <end position="3465"/>
    </location>
</feature>
<accession>A0A3L8RSJ9</accession>
<evidence type="ECO:0000256" key="1">
    <source>
        <dbReference type="SAM" id="MobiDB-lite"/>
    </source>
</evidence>
<feature type="compositionally biased region" description="Basic and acidic residues" evidence="1">
    <location>
        <begin position="1238"/>
        <end position="1248"/>
    </location>
</feature>
<feature type="compositionally biased region" description="Low complexity" evidence="1">
    <location>
        <begin position="1226"/>
        <end position="1235"/>
    </location>
</feature>
<feature type="region of interest" description="Disordered" evidence="1">
    <location>
        <begin position="520"/>
        <end position="550"/>
    </location>
</feature>
<feature type="region of interest" description="Disordered" evidence="1">
    <location>
        <begin position="2725"/>
        <end position="2771"/>
    </location>
</feature>
<organism evidence="2 3">
    <name type="scientific">Chloebia gouldiae</name>
    <name type="common">Gouldian finch</name>
    <name type="synonym">Erythrura gouldiae</name>
    <dbReference type="NCBI Taxonomy" id="44316"/>
    <lineage>
        <taxon>Eukaryota</taxon>
        <taxon>Metazoa</taxon>
        <taxon>Chordata</taxon>
        <taxon>Craniata</taxon>
        <taxon>Vertebrata</taxon>
        <taxon>Euteleostomi</taxon>
        <taxon>Archelosauria</taxon>
        <taxon>Archosauria</taxon>
        <taxon>Dinosauria</taxon>
        <taxon>Saurischia</taxon>
        <taxon>Theropoda</taxon>
        <taxon>Coelurosauria</taxon>
        <taxon>Aves</taxon>
        <taxon>Neognathae</taxon>
        <taxon>Neoaves</taxon>
        <taxon>Telluraves</taxon>
        <taxon>Australaves</taxon>
        <taxon>Passeriformes</taxon>
        <taxon>Passeroidea</taxon>
        <taxon>Passeridae</taxon>
        <taxon>Chloebia</taxon>
    </lineage>
</organism>
<evidence type="ECO:0000313" key="2">
    <source>
        <dbReference type="EMBL" id="RLV84247.1"/>
    </source>
</evidence>
<feature type="region of interest" description="Disordered" evidence="1">
    <location>
        <begin position="1092"/>
        <end position="1111"/>
    </location>
</feature>
<feature type="compositionally biased region" description="Polar residues" evidence="1">
    <location>
        <begin position="260"/>
        <end position="272"/>
    </location>
</feature>
<feature type="region of interest" description="Disordered" evidence="1">
    <location>
        <begin position="1953"/>
        <end position="2018"/>
    </location>
</feature>
<dbReference type="Proteomes" id="UP000276834">
    <property type="component" value="Unassembled WGS sequence"/>
</dbReference>
<feature type="region of interest" description="Disordered" evidence="1">
    <location>
        <begin position="3491"/>
        <end position="3520"/>
    </location>
</feature>
<feature type="region of interest" description="Disordered" evidence="1">
    <location>
        <begin position="2328"/>
        <end position="2347"/>
    </location>
</feature>
<protein>
    <submittedName>
        <fullName evidence="2">Uncharacterized protein</fullName>
    </submittedName>
</protein>
<dbReference type="EMBL" id="QUSF01000287">
    <property type="protein sequence ID" value="RLV84247.1"/>
    <property type="molecule type" value="Genomic_DNA"/>
</dbReference>
<feature type="compositionally biased region" description="Basic and acidic residues" evidence="1">
    <location>
        <begin position="2726"/>
        <end position="2752"/>
    </location>
</feature>
<sequence length="3799" mass="403981">MGESQLCPPLGKPAFARNHFPSLGVFLHSLETLPGSGHAGRTFPGVKPGVFPGALSPGKLCGAAVGDDSQEQLHNTTGGCPRTVGRRKSSAQSWRCQRKGIWIVPAGFMEGLELCQALAWSSGKGSSPRGCWHCPGSPGNGPGPEAARAAGAFGQRSRGCSGWGCWGVWAGTGAGDGDGETPPAELPQPWAQHREDLEPAEGWSSSAGRKGWQSWDCSPGEEKLWSDFTVAFLMGACKKEGEKKFPGALRDRKREDGSPLTESPGTGAQSSCGCPWIPGSAQGQAGQGWEQPGTVGGVPAMAGVTPRREHRQDFSCSEKPWLDLLEHLKGKEKSWLHSQLGTEVLQLSQVGKVVSESSCCPEALMALPSRNAELFPEPRAGSEHSPPELKCSPLEKLEHPGTLKLQCWRAEKGCQGAQRGGRLDKLGQGGAHWGTSSMGMKNILVYIPECSLLPRLGLQPAADWPQLAGRGAVQVMSPRRDLSQPQAPTLTVNSWHRQQLPIDPSKADWGQGVEGLGSCRGFRALSPSQPPQSEEPGIGSSSDSPSLQPGVVAGTWQAEAQFHHRAPLLCCREFVSVPRKGIKPRSRSSPSIQTEALFGSSSSIKGERFTGGWFNSQSPVSSEHAHVQLSQPDAEQTMPSGAGDQFKFPEPGSLTHSIVPVPLGISREWIFCHIPDPSSPSSRAGCHLLLCWSHGQEPCRGTRLTSSHPLHSTGMDPLAAGASCSPLGRGAGTPGLFVLIPVAHCRKGSLGSGSSNTELRVKPDWKDEENKVTDMAQVTQPQRGGRQTGLMTACLMAHMQILIAARAEASATPSTPGLAPALPVAPLRGLLENESPGRRAGSSPALLTICFSSPQTLLTGSLFQASCSVLELRSLLQGWDRDPDTLKQAMATKLEIPCSAFQQCQPIKNLLSAQELLSLGVQQEGVLGSPKHPGDTPPLCSPALLCPSQLCPAAVSPPGGPLWEGDTLMLSACFAGSVESEMPKLELPRVDKVPPEDPLEQTLPGWSCSSDNPCPGASCPFSLPLGFPEPRLFGCLWHIWAGEALLGSGCFHRPWDRWHGNLAAGGPSGFLPSRSLPQQQESRDVCSWDVSWQQDPEGGLSPSEKTPPHRVTKPYGVVTLGRCGRDRAAQADEIKEDELEPCSSCTAGSQLLLQAVPSGCPVASPVPLPEHLCFLRVSRDGITNCGMRSGVTTWKKIAGGQRDMVAPRAGWAAQGIYAPRPPPAAPCQGPAAAGARGRRMEGTGEGTDRATAVSPARRRRGEEPEEWGCVEGRGSRERQTNTSALSSKAPVGKRSDPRKLSPHGGGVTGREEGSQSHSWGQGGEGLESCRGFRAPKVRSLELVPPLIPPPCSQAWLVQLRAWDEEGITSRSQRQLQPPHLQPCRRSALPPSCSIPGLPSRWAGSEGEQPQARLCASRRREDEDDEAALSALPLPWLGGVSCRFSPQLRKLLHSQGGNGGFRVEKKSFVRAQSRGMQRDCPSLGSSFSHPRGAQQGSGGTPPEGPWLPQQLAEPAAHQGDEGSGAGPISTLKVTGGLSQVCVQSRLYGALSKAGLASDQGVAFAEGTLRAGLEALTFLFLPPQMQPPTSSDSFSSRLLGQILQLSLVKYPVSEAEAGEGVAKTSTLAVSGDFLPWIPGSSQGQVEWGLEHPGIVEGVPARDKKQTLSPVPQQAWAAGQEALGEARAPSVLWDSHQHPELPGLPPNRLGPEQHVQGLCSWEEHSMAFLQGAGETTVFVLGVVIIQEAPINPASKASKRKRDDVDLEQQESWFVVLERDLPEDDPEDCSCGGACRGFLPSPLFKGTGLGVPHSSPGFPFGRCPCKAAPLAFGQDWCVLPTLFLPQSLPLPLSPQPSELESDSDEYQSQNDTDLELEEQGGVTVLKLSAVQVSVPAPFLGTASVLGCQAAPGHQSWAARLPLSPWLQQEGAWGCSDLDSMNPLWILCCSDRVPVPHNPQGSVLPPEPGAEDPAVASSRGDAPDVASGDAQKPRGDGSSEQECDTACDTSSSQDGVRTLGTIPTSECGAGEVAQVPWMSPGSEPFPQVLVGWCWVCPVTQCQMSTSGTSDQGLCQQVGTSLSKLPALDILQQKIGRISLLDALLIPRKLLPWEVEGEGVAFAMGKISSFPGKLGSLTCAPGPSGAAVCLIPWDSCVPEGDLALQGVGLPGAPFPLVPPGEGFLRVPGRRGMALGLLECDGRGRTEGAERLGSTGAFHGAVPELGHPGCSLGWLNFSLYIDTRSQPLRKWGFWGLEKQAGIRKLPSARAAAWIKSQNLRLQREQLLPMWVREWEELRGVDPLLGACLEAVSGTSAWSWLCVGIHWDDNAPSAKMNHGTLQQGSLPLKEQKPSEGTEELSCPGWCLCPNTCGLQEGVGIQNPSEFEGSPWTPPCPSKIGFTALAREPALVPCASAPAGQGLDQAGLVFSQVVFSLGALAVGMKGKLGSLPGGQAAHMEEENGLEKQLQSCLPRSPPSPAPAGAWCPFWPSVGAGSAWRGAPSAEDGTGDLRGVTTELLQMLCAHEPCPFAEGWGLVHPRNAGLGLKGCLGPFSGAAAIGWDLCDASGTFGSSPRMESLSCPIPEVPLSIPSLPPFLCLLVFPAGAQGQQVVQPPWFSVGGCAQLILCCPWAQPWYHPGPDFEQISSLHLCTPWKSSVTPFPRARCFLPFPFLLLFLATFPCPSSRERWDWVRVGMVGTPQDAGPRAGLCSLLTSRACATKAGPIRAGAVAGWEGDRERKGGVNGDEETRLSKGDPDSRGAARTHGPSSLQRAQPCAEGAQGGLGVPGLAWGVAGVPQGWGSLAASPPRGWLCWSHGLGRLCSARGEQQLLLLSRLVMERGRSPIPTLPQGWKERFALSYEEQRTNCSSLSFQVMLGSEGGCAQLQPWHAGNTLLESSPCLFQPHLLCPTAPTVWKAKQESGNLCAWCGPSKTSRATSRRSRQVLLSFLKGFGSFQSQGTPSSRDWGDLGSLCVSCSASGGDPTPPGAVTCGSSSDNPSFIFPRVSSKNEGGSDLPQTQQVLQLQGTNICPHICSSPKVSRIQGEVPSPGCLGNDVVPFWGCSTGVDRDRAGAGSASLRDVQGGASPVSQVVLWSFAHAREGFASGLTLLPVGYLDLGAQRCLGPAKQHFTPEEGSSHVCNWEQMVPAVTEHSGHPQHLWTWNHPLRGLEICCVTLWENPAEQSWELSCASLPVSSQLKPTTDGSHPHPTEGKRDEVSAIESSCWCQCGTSWYLCPQGAFWWGVQRSPRGQSSCGCPWTPGSAEGQVGYWDLEQSGIMEGVPAMAWGKRHLWLVQDTKKGGHVDCHLSPPCCDTPFSPGTSLRAVDASLPRAGDSCSCCVPTSQPWEGEIEAGEAAGHCSVPKGPWLPQHPPLDAIAASRCSQHRPHPCRAQWDLGDSWQMTRDVAFGDTGGHGSGVCQPFRFCDFQPPAFHQKCLIRSSPQLRRLHAHTSHGNIPGFPREGRNPRPTSFISSKEQLLPPGFRFLMQFPAEAEHDLLTPTPALPHPQEGGGSSFAVFTQEHPNSPTLSIPESAVQTLLQLWQPRGRDHSLGSLGSASTLGGENLSLSSMPRPGTAPALAGLQELDLVGPQSFVHECPELLGLSRSCCGCVGGSDPSRGLCGCSGLFWLPLLFLRLVKSSQSFPWGWDPSLFSAQHPLGEDPFPGIWGAKGCPRDWDFILGLGRLREQPPCISPPCRQPRADVLPPAMLPWVLDDAPQHSSLFLSVRDNWGLPGASVGEALGRFMGRDQAEPCEGEQGQLSSMSAAHAQCGSSRGAAPHKHLQHPGWPLIQLQHQHLCTFQSQGSDPR</sequence>
<feature type="region of interest" description="Disordered" evidence="1">
    <location>
        <begin position="1471"/>
        <end position="1528"/>
    </location>
</feature>
<feature type="region of interest" description="Disordered" evidence="1">
    <location>
        <begin position="1220"/>
        <end position="1327"/>
    </location>
</feature>